<feature type="chain" id="PRO_5008052634" description="GDSL esterase/lipase" evidence="4">
    <location>
        <begin position="27"/>
        <end position="429"/>
    </location>
</feature>
<dbReference type="PANTHER" id="PTHR22835:SF588">
    <property type="entry name" value="ALPHA-L-FUCOSIDASE 3"/>
    <property type="match status" value="1"/>
</dbReference>
<dbReference type="Gene3D" id="3.40.50.1110">
    <property type="entry name" value="SGNH hydrolase"/>
    <property type="match status" value="1"/>
</dbReference>
<dbReference type="Proteomes" id="UP000077202">
    <property type="component" value="Unassembled WGS sequence"/>
</dbReference>
<organism evidence="5 6">
    <name type="scientific">Marchantia polymorpha subsp. ruderalis</name>
    <dbReference type="NCBI Taxonomy" id="1480154"/>
    <lineage>
        <taxon>Eukaryota</taxon>
        <taxon>Viridiplantae</taxon>
        <taxon>Streptophyta</taxon>
        <taxon>Embryophyta</taxon>
        <taxon>Marchantiophyta</taxon>
        <taxon>Marchantiopsida</taxon>
        <taxon>Marchantiidae</taxon>
        <taxon>Marchantiales</taxon>
        <taxon>Marchantiaceae</taxon>
        <taxon>Marchantia</taxon>
    </lineage>
</organism>
<dbReference type="AlphaFoldDB" id="A0A176WNY5"/>
<reference evidence="5" key="1">
    <citation type="submission" date="2016-03" db="EMBL/GenBank/DDBJ databases">
        <title>Mechanisms controlling the formation of the plant cell surface in tip-growing cells are functionally conserved among land plants.</title>
        <authorList>
            <person name="Honkanen S."/>
            <person name="Jones V.A."/>
            <person name="Morieri G."/>
            <person name="Champion C."/>
            <person name="Hetherington A.J."/>
            <person name="Kelly S."/>
            <person name="Saint-Marcoux D."/>
            <person name="Proust H."/>
            <person name="Prescott H."/>
            <person name="Dolan L."/>
        </authorList>
    </citation>
    <scope>NUCLEOTIDE SEQUENCE [LARGE SCALE GENOMIC DNA]</scope>
    <source>
        <tissue evidence="5">Whole gametophyte</tissue>
    </source>
</reference>
<evidence type="ECO:0000256" key="4">
    <source>
        <dbReference type="SAM" id="SignalP"/>
    </source>
</evidence>
<evidence type="ECO:0000256" key="2">
    <source>
        <dbReference type="ARBA" id="ARBA00022729"/>
    </source>
</evidence>
<dbReference type="Pfam" id="PF00657">
    <property type="entry name" value="Lipase_GDSL"/>
    <property type="match status" value="1"/>
</dbReference>
<dbReference type="GO" id="GO:0016788">
    <property type="term" value="F:hydrolase activity, acting on ester bonds"/>
    <property type="evidence" value="ECO:0007669"/>
    <property type="project" value="InterPro"/>
</dbReference>
<name>A0A176WNY5_MARPO</name>
<dbReference type="SUPFAM" id="SSF52266">
    <property type="entry name" value="SGNH hydrolase"/>
    <property type="match status" value="1"/>
</dbReference>
<protein>
    <recommendedName>
        <fullName evidence="7">GDSL esterase/lipase</fullName>
    </recommendedName>
</protein>
<feature type="signal peptide" evidence="4">
    <location>
        <begin position="1"/>
        <end position="26"/>
    </location>
</feature>
<evidence type="ECO:0000256" key="3">
    <source>
        <dbReference type="ARBA" id="ARBA00022801"/>
    </source>
</evidence>
<evidence type="ECO:0008006" key="7">
    <source>
        <dbReference type="Google" id="ProtNLM"/>
    </source>
</evidence>
<dbReference type="PANTHER" id="PTHR22835">
    <property type="entry name" value="ZINC FINGER FYVE DOMAIN CONTAINING PROTEIN"/>
    <property type="match status" value="1"/>
</dbReference>
<keyword evidence="2 4" id="KW-0732">Signal</keyword>
<gene>
    <name evidence="5" type="ORF">AXG93_3891s1050</name>
</gene>
<dbReference type="EMBL" id="LVLJ01000464">
    <property type="protein sequence ID" value="OAE33992.1"/>
    <property type="molecule type" value="Genomic_DNA"/>
</dbReference>
<evidence type="ECO:0000313" key="6">
    <source>
        <dbReference type="Proteomes" id="UP000077202"/>
    </source>
</evidence>
<dbReference type="InterPro" id="IPR036514">
    <property type="entry name" value="SGNH_hydro_sf"/>
</dbReference>
<comment type="similarity">
    <text evidence="1">Belongs to the 'GDSL' lipolytic enzyme family.</text>
</comment>
<dbReference type="InterPro" id="IPR001087">
    <property type="entry name" value="GDSL"/>
</dbReference>
<dbReference type="InterPro" id="IPR035669">
    <property type="entry name" value="SGNH_plant_lipase-like"/>
</dbReference>
<comment type="caution">
    <text evidence="5">The sequence shown here is derived from an EMBL/GenBank/DDBJ whole genome shotgun (WGS) entry which is preliminary data.</text>
</comment>
<sequence>MGSAGRLTHRLLWGASLVLCIALVNGSCFPAIFNFGDSQSDTGGIHAAFPSFTPAEFPPYGETYFQQPQFRYSDGRLLIDFITTAMGLPFLDPYLQSVTSDFYHGANFATAGATVLPVTYLSPFNFNIQLLQFMEFQKNVMAIRNPKSGTLGRTSTTIKSAASSGMCYVDPYDYQRCHAQGVYRESSWLCSTAYSEKVHRLPLPEFFNQALYTICIGGNDFTYGYTKGKSPAEVEEYLPQVVDGIVGGIRRLYYAGGRHFLIWDAEPQGCLPYTLTLIHHSEQDLDEHGCLPRYNQVSVFFNTYLNNSLTELRSELQDSTIVMFSTYDLKADLIMHHNTHGFKHVNRACCGVPNEFNYDLRVACGMSQVIDNVTFASTTCSDPNEYIVWDGVHTTEAANRYIAKQMFTGKFFYPRFSKLIDYCNLGPLT</sequence>
<proteinExistence type="inferred from homology"/>
<keyword evidence="6" id="KW-1185">Reference proteome</keyword>
<dbReference type="CDD" id="cd01837">
    <property type="entry name" value="SGNH_plant_lipase_like"/>
    <property type="match status" value="1"/>
</dbReference>
<keyword evidence="3" id="KW-0378">Hydrolase</keyword>
<evidence type="ECO:0000313" key="5">
    <source>
        <dbReference type="EMBL" id="OAE33992.1"/>
    </source>
</evidence>
<accession>A0A176WNY5</accession>
<evidence type="ECO:0000256" key="1">
    <source>
        <dbReference type="ARBA" id="ARBA00008668"/>
    </source>
</evidence>